<accession>A0A394DC43</accession>
<evidence type="ECO:0000313" key="1">
    <source>
        <dbReference type="EMBL" id="OIW20704.1"/>
    </source>
</evidence>
<dbReference type="Proteomes" id="UP000188354">
    <property type="component" value="Unassembled WGS sequence"/>
</dbReference>
<keyword evidence="2" id="KW-1185">Reference proteome</keyword>
<name>A0A394DC43_LUPAN</name>
<dbReference type="EMBL" id="MLAU01013796">
    <property type="protein sequence ID" value="OIW20704.1"/>
    <property type="molecule type" value="Genomic_DNA"/>
</dbReference>
<comment type="caution">
    <text evidence="1">The sequence shown here is derived from an EMBL/GenBank/DDBJ whole genome shotgun (WGS) entry which is preliminary data.</text>
</comment>
<protein>
    <submittedName>
        <fullName evidence="1">Uncharacterized protein</fullName>
    </submittedName>
</protein>
<sequence>MAAHGAPASLVTSIISFPIPLVLVDCRKEDESEWSSPFPGGCGSRFCGFDRRWFLLDSIEDV</sequence>
<dbReference type="Gramene" id="OIW20704">
    <property type="protein sequence ID" value="OIW20704"/>
    <property type="gene ID" value="TanjilG_21037"/>
</dbReference>
<reference evidence="1 2" key="1">
    <citation type="journal article" date="2017" name="Plant Biotechnol. J.">
        <title>A comprehensive draft genome sequence for lupin (Lupinus angustifolius), an emerging health food: insights into plant-microbe interactions and legume evolution.</title>
        <authorList>
            <person name="Hane J.K."/>
            <person name="Ming Y."/>
            <person name="Kamphuis L.G."/>
            <person name="Nelson M.N."/>
            <person name="Garg G."/>
            <person name="Atkins C.A."/>
            <person name="Bayer P.E."/>
            <person name="Bravo A."/>
            <person name="Bringans S."/>
            <person name="Cannon S."/>
            <person name="Edwards D."/>
            <person name="Foley R."/>
            <person name="Gao L.L."/>
            <person name="Harrison M.J."/>
            <person name="Huang W."/>
            <person name="Hurgobin B."/>
            <person name="Li S."/>
            <person name="Liu C.W."/>
            <person name="McGrath A."/>
            <person name="Morahan G."/>
            <person name="Murray J."/>
            <person name="Weller J."/>
            <person name="Jian J."/>
            <person name="Singh K.B."/>
        </authorList>
    </citation>
    <scope>NUCLEOTIDE SEQUENCE [LARGE SCALE GENOMIC DNA]</scope>
    <source>
        <strain evidence="2">cv. Tanjil</strain>
        <tissue evidence="1">Whole plant</tissue>
    </source>
</reference>
<gene>
    <name evidence="1" type="ORF">TanjilG_21037</name>
</gene>
<organism evidence="1 2">
    <name type="scientific">Lupinus angustifolius</name>
    <name type="common">Narrow-leaved blue lupine</name>
    <dbReference type="NCBI Taxonomy" id="3871"/>
    <lineage>
        <taxon>Eukaryota</taxon>
        <taxon>Viridiplantae</taxon>
        <taxon>Streptophyta</taxon>
        <taxon>Embryophyta</taxon>
        <taxon>Tracheophyta</taxon>
        <taxon>Spermatophyta</taxon>
        <taxon>Magnoliopsida</taxon>
        <taxon>eudicotyledons</taxon>
        <taxon>Gunneridae</taxon>
        <taxon>Pentapetalae</taxon>
        <taxon>rosids</taxon>
        <taxon>fabids</taxon>
        <taxon>Fabales</taxon>
        <taxon>Fabaceae</taxon>
        <taxon>Papilionoideae</taxon>
        <taxon>50 kb inversion clade</taxon>
        <taxon>genistoids sensu lato</taxon>
        <taxon>core genistoids</taxon>
        <taxon>Genisteae</taxon>
        <taxon>Lupinus</taxon>
    </lineage>
</organism>
<dbReference type="AlphaFoldDB" id="A0A394DC43"/>
<proteinExistence type="predicted"/>
<evidence type="ECO:0000313" key="2">
    <source>
        <dbReference type="Proteomes" id="UP000188354"/>
    </source>
</evidence>